<dbReference type="Gene3D" id="3.50.50.60">
    <property type="entry name" value="FAD/NAD(P)-binding domain"/>
    <property type="match status" value="1"/>
</dbReference>
<reference evidence="3" key="1">
    <citation type="submission" date="2023-08" db="EMBL/GenBank/DDBJ databases">
        <title>Black Yeasts Isolated from many extreme environments.</title>
        <authorList>
            <person name="Coleine C."/>
            <person name="Stajich J.E."/>
            <person name="Selbmann L."/>
        </authorList>
    </citation>
    <scope>NUCLEOTIDE SEQUENCE</scope>
    <source>
        <strain evidence="3">CCFEE 5810</strain>
    </source>
</reference>
<dbReference type="PANTHER" id="PTHR10742:SF414">
    <property type="entry name" value="CONTAINING AMINE OXIDASE, PUTATIVE (AFU_ORTHOLOGUE AFUA_3G12150)-RELATED"/>
    <property type="match status" value="1"/>
</dbReference>
<name>A0AAN7VPP5_9PEZI</name>
<comment type="caution">
    <text evidence="3">The sequence shown here is derived from an EMBL/GenBank/DDBJ whole genome shotgun (WGS) entry which is preliminary data.</text>
</comment>
<dbReference type="InterPro" id="IPR050281">
    <property type="entry name" value="Flavin_monoamine_oxidase"/>
</dbReference>
<feature type="domain" description="Amine oxidase" evidence="2">
    <location>
        <begin position="15"/>
        <end position="508"/>
    </location>
</feature>
<dbReference type="GO" id="GO:0006338">
    <property type="term" value="P:chromatin remodeling"/>
    <property type="evidence" value="ECO:0007669"/>
    <property type="project" value="TreeGrafter"/>
</dbReference>
<protein>
    <recommendedName>
        <fullName evidence="2">Amine oxidase domain-containing protein</fullName>
    </recommendedName>
</protein>
<dbReference type="GO" id="GO:0050660">
    <property type="term" value="F:flavin adenine dinucleotide binding"/>
    <property type="evidence" value="ECO:0007669"/>
    <property type="project" value="TreeGrafter"/>
</dbReference>
<dbReference type="Pfam" id="PF01593">
    <property type="entry name" value="Amino_oxidase"/>
    <property type="match status" value="1"/>
</dbReference>
<dbReference type="EMBL" id="JAVRQU010000014">
    <property type="protein sequence ID" value="KAK5695318.1"/>
    <property type="molecule type" value="Genomic_DNA"/>
</dbReference>
<feature type="region of interest" description="Disordered" evidence="1">
    <location>
        <begin position="312"/>
        <end position="335"/>
    </location>
</feature>
<evidence type="ECO:0000313" key="3">
    <source>
        <dbReference type="EMBL" id="KAK5695318.1"/>
    </source>
</evidence>
<dbReference type="GO" id="GO:0003682">
    <property type="term" value="F:chromatin binding"/>
    <property type="evidence" value="ECO:0007669"/>
    <property type="project" value="TreeGrafter"/>
</dbReference>
<dbReference type="AlphaFoldDB" id="A0AAN7VPP5"/>
<evidence type="ECO:0000259" key="2">
    <source>
        <dbReference type="Pfam" id="PF01593"/>
    </source>
</evidence>
<dbReference type="PANTHER" id="PTHR10742">
    <property type="entry name" value="FLAVIN MONOAMINE OXIDASE"/>
    <property type="match status" value="1"/>
</dbReference>
<gene>
    <name evidence="3" type="ORF">LTR97_008824</name>
</gene>
<feature type="compositionally biased region" description="Low complexity" evidence="1">
    <location>
        <begin position="312"/>
        <end position="327"/>
    </location>
</feature>
<dbReference type="InterPro" id="IPR036188">
    <property type="entry name" value="FAD/NAD-bd_sf"/>
</dbReference>
<sequence length="517" mass="56807">MTSKQISVGIVGAGLAGLRCADVLLQHGCKVTIFEARNRLGGRVAQSDHLGHKVDLGPNWIHGTDNNPILRIAKETGTQLHTWDEDSVLIGSNGNTLNAAEADEYSSLLWDDGLIAQAFRYSNESKAIDHQRSLHDFFVERVETLFVDQPEQEALRKRATLLQVASMWGAYIGSAVTKQSLKYFWLEECIQGENPFVAGTYSKILDAIAKPAQVGANIKLGAEVVRIESSKEGRSIHLVDGSTYSFDDVVVTAPLGWLKRNKDSFRPNLPLRLSQAIDNIVYGTLDKVYITFPSAFWDARSQGSIHETDATARTTIGTKATATAGTTSSPQSAPRERATAQQYASFIHWLAPTYAKNNPGQWDPQAINLAALSIESAHPTLLFYIYGPCSEHIAHLVTSAESTKDRDARLLDFFQPYYSRLPNYDTFDPACTPTAVLATAWANDKFAGYGSYSNFQVGLEEGDVDIETMRHGMPERKVWLAGEHTAPFVALGTSTGAWWSGEAVAERIVRAYGLAMK</sequence>
<dbReference type="SUPFAM" id="SSF54373">
    <property type="entry name" value="FAD-linked reductases, C-terminal domain"/>
    <property type="match status" value="1"/>
</dbReference>
<accession>A0AAN7VPP5</accession>
<dbReference type="GO" id="GO:0016491">
    <property type="term" value="F:oxidoreductase activity"/>
    <property type="evidence" value="ECO:0007669"/>
    <property type="project" value="InterPro"/>
</dbReference>
<evidence type="ECO:0000313" key="4">
    <source>
        <dbReference type="Proteomes" id="UP001310594"/>
    </source>
</evidence>
<organism evidence="3 4">
    <name type="scientific">Elasticomyces elasticus</name>
    <dbReference type="NCBI Taxonomy" id="574655"/>
    <lineage>
        <taxon>Eukaryota</taxon>
        <taxon>Fungi</taxon>
        <taxon>Dikarya</taxon>
        <taxon>Ascomycota</taxon>
        <taxon>Pezizomycotina</taxon>
        <taxon>Dothideomycetes</taxon>
        <taxon>Dothideomycetidae</taxon>
        <taxon>Mycosphaerellales</taxon>
        <taxon>Teratosphaeriaceae</taxon>
        <taxon>Elasticomyces</taxon>
    </lineage>
</organism>
<proteinExistence type="predicted"/>
<dbReference type="Proteomes" id="UP001310594">
    <property type="component" value="Unassembled WGS sequence"/>
</dbReference>
<dbReference type="InterPro" id="IPR002937">
    <property type="entry name" value="Amino_oxidase"/>
</dbReference>
<dbReference type="PRINTS" id="PR00419">
    <property type="entry name" value="ADXRDTASE"/>
</dbReference>
<dbReference type="SUPFAM" id="SSF51905">
    <property type="entry name" value="FAD/NAD(P)-binding domain"/>
    <property type="match status" value="1"/>
</dbReference>
<evidence type="ECO:0000256" key="1">
    <source>
        <dbReference type="SAM" id="MobiDB-lite"/>
    </source>
</evidence>
<dbReference type="Gene3D" id="3.90.660.10">
    <property type="match status" value="1"/>
</dbReference>